<protein>
    <recommendedName>
        <fullName evidence="8">Cystatin domain-containing protein</fullName>
    </recommendedName>
</protein>
<reference evidence="9 10" key="1">
    <citation type="journal article" date="2023" name="bioRxiv">
        <title>Conserved and derived expression patterns and positive selection on dental genes reveal complex evolutionary context of ever-growing rodent molars.</title>
        <authorList>
            <person name="Calamari Z.T."/>
            <person name="Song A."/>
            <person name="Cohen E."/>
            <person name="Akter M."/>
            <person name="Roy R.D."/>
            <person name="Hallikas O."/>
            <person name="Christensen M.M."/>
            <person name="Li P."/>
            <person name="Marangoni P."/>
            <person name="Jernvall J."/>
            <person name="Klein O.D."/>
        </authorList>
    </citation>
    <scope>NUCLEOTIDE SEQUENCE [LARGE SCALE GENOMIC DNA]</scope>
    <source>
        <strain evidence="9">V071</strain>
    </source>
</reference>
<comment type="caution">
    <text evidence="9">The sequence shown here is derived from an EMBL/GenBank/DDBJ whole genome shotgun (WGS) entry which is preliminary data.</text>
</comment>
<organism evidence="9 10">
    <name type="scientific">Myodes glareolus</name>
    <name type="common">Bank vole</name>
    <name type="synonym">Clethrionomys glareolus</name>
    <dbReference type="NCBI Taxonomy" id="447135"/>
    <lineage>
        <taxon>Eukaryota</taxon>
        <taxon>Metazoa</taxon>
        <taxon>Chordata</taxon>
        <taxon>Craniata</taxon>
        <taxon>Vertebrata</taxon>
        <taxon>Euteleostomi</taxon>
        <taxon>Mammalia</taxon>
        <taxon>Eutheria</taxon>
        <taxon>Euarchontoglires</taxon>
        <taxon>Glires</taxon>
        <taxon>Rodentia</taxon>
        <taxon>Myomorpha</taxon>
        <taxon>Muroidea</taxon>
        <taxon>Cricetidae</taxon>
        <taxon>Arvicolinae</taxon>
        <taxon>Myodes</taxon>
    </lineage>
</organism>
<dbReference type="GO" id="GO:0005576">
    <property type="term" value="C:extracellular region"/>
    <property type="evidence" value="ECO:0007669"/>
    <property type="project" value="UniProtKB-SubCell"/>
</dbReference>
<evidence type="ECO:0000313" key="10">
    <source>
        <dbReference type="Proteomes" id="UP001488838"/>
    </source>
</evidence>
<dbReference type="SUPFAM" id="SSF54403">
    <property type="entry name" value="Cystatin/monellin"/>
    <property type="match status" value="2"/>
</dbReference>
<dbReference type="Pfam" id="PF00031">
    <property type="entry name" value="Cystatin"/>
    <property type="match status" value="2"/>
</dbReference>
<dbReference type="EMBL" id="JBBHLL010000109">
    <property type="protein sequence ID" value="KAK7815765.1"/>
    <property type="molecule type" value="Genomic_DNA"/>
</dbReference>
<dbReference type="GO" id="GO:0004869">
    <property type="term" value="F:cysteine-type endopeptidase inhibitor activity"/>
    <property type="evidence" value="ECO:0007669"/>
    <property type="project" value="UniProtKB-KW"/>
</dbReference>
<evidence type="ECO:0000256" key="6">
    <source>
        <dbReference type="ARBA" id="ARBA00022729"/>
    </source>
</evidence>
<sequence length="242" mass="28402">MQRTAIVWKVPRLVGLIVLGIHLWTIDKEFIDITKDLHYFVASVEFAVSQFNDNNPEENTYRLLEVGRAQKKTWIMIFLMDLEMGRTICKKHDENMDNCPLLQGSGEKKTLKTAMLWKAVLLVGLIVIGIRDCSFRFVEINKNNEDFRISVEYVVFHFNENQDDNFAYKFLRVRRSQSQRDTLLFLIDLEMGRTICRKFDEDIDNCPLQEGQGEKKVRCTYILETLPWITQFTIMNSTCAKI</sequence>
<dbReference type="SMART" id="SM00043">
    <property type="entry name" value="CY"/>
    <property type="match status" value="1"/>
</dbReference>
<keyword evidence="3" id="KW-0964">Secreted</keyword>
<accession>A0AAW0IM89</accession>
<dbReference type="Gene3D" id="3.10.450.10">
    <property type="match status" value="2"/>
</dbReference>
<dbReference type="InterPro" id="IPR052333">
    <property type="entry name" value="Cystatin_spermatogenesis"/>
</dbReference>
<comment type="subcellular location">
    <subcellularLocation>
        <location evidence="1">Secreted</location>
    </subcellularLocation>
</comment>
<keyword evidence="4" id="KW-0646">Protease inhibitor</keyword>
<dbReference type="InterPro" id="IPR000010">
    <property type="entry name" value="Cystatin_dom"/>
</dbReference>
<dbReference type="Proteomes" id="UP001488838">
    <property type="component" value="Unassembled WGS sequence"/>
</dbReference>
<keyword evidence="10" id="KW-1185">Reference proteome</keyword>
<evidence type="ECO:0000313" key="9">
    <source>
        <dbReference type="EMBL" id="KAK7815765.1"/>
    </source>
</evidence>
<evidence type="ECO:0000256" key="7">
    <source>
        <dbReference type="ARBA" id="ARBA00023157"/>
    </source>
</evidence>
<feature type="domain" description="Cystatin" evidence="8">
    <location>
        <begin position="132"/>
        <end position="240"/>
    </location>
</feature>
<evidence type="ECO:0000256" key="3">
    <source>
        <dbReference type="ARBA" id="ARBA00022525"/>
    </source>
</evidence>
<dbReference type="PANTHER" id="PTHR47393:SF1">
    <property type="entry name" value="CYSTATIN-12"/>
    <property type="match status" value="1"/>
</dbReference>
<gene>
    <name evidence="9" type="ORF">U0070_025225</name>
</gene>
<evidence type="ECO:0000256" key="1">
    <source>
        <dbReference type="ARBA" id="ARBA00004613"/>
    </source>
</evidence>
<dbReference type="PANTHER" id="PTHR47393">
    <property type="entry name" value="CYSTATIN-12-RELATED"/>
    <property type="match status" value="1"/>
</dbReference>
<evidence type="ECO:0000259" key="8">
    <source>
        <dbReference type="SMART" id="SM00043"/>
    </source>
</evidence>
<evidence type="ECO:0000256" key="2">
    <source>
        <dbReference type="ARBA" id="ARBA00009403"/>
    </source>
</evidence>
<dbReference type="AlphaFoldDB" id="A0AAW0IM89"/>
<evidence type="ECO:0000256" key="5">
    <source>
        <dbReference type="ARBA" id="ARBA00022704"/>
    </source>
</evidence>
<dbReference type="InterPro" id="IPR046350">
    <property type="entry name" value="Cystatin_sf"/>
</dbReference>
<keyword evidence="7" id="KW-1015">Disulfide bond</keyword>
<keyword evidence="5" id="KW-0789">Thiol protease inhibitor</keyword>
<keyword evidence="6" id="KW-0732">Signal</keyword>
<dbReference type="CDD" id="cd00042">
    <property type="entry name" value="CY"/>
    <property type="match status" value="2"/>
</dbReference>
<proteinExistence type="inferred from homology"/>
<comment type="similarity">
    <text evidence="2">Belongs to the cystatin family.</text>
</comment>
<name>A0AAW0IM89_MYOGA</name>
<evidence type="ECO:0000256" key="4">
    <source>
        <dbReference type="ARBA" id="ARBA00022690"/>
    </source>
</evidence>